<dbReference type="Gene3D" id="3.80.10.10">
    <property type="entry name" value="Ribonuclease Inhibitor"/>
    <property type="match status" value="1"/>
</dbReference>
<evidence type="ECO:0000313" key="1">
    <source>
        <dbReference type="EMBL" id="KAL0566387.1"/>
    </source>
</evidence>
<dbReference type="Proteomes" id="UP001465976">
    <property type="component" value="Unassembled WGS sequence"/>
</dbReference>
<gene>
    <name evidence="1" type="ORF">V5O48_015623</name>
</gene>
<keyword evidence="2" id="KW-1185">Reference proteome</keyword>
<organism evidence="1 2">
    <name type="scientific">Marasmius crinis-equi</name>
    <dbReference type="NCBI Taxonomy" id="585013"/>
    <lineage>
        <taxon>Eukaryota</taxon>
        <taxon>Fungi</taxon>
        <taxon>Dikarya</taxon>
        <taxon>Basidiomycota</taxon>
        <taxon>Agaricomycotina</taxon>
        <taxon>Agaricomycetes</taxon>
        <taxon>Agaricomycetidae</taxon>
        <taxon>Agaricales</taxon>
        <taxon>Marasmiineae</taxon>
        <taxon>Marasmiaceae</taxon>
        <taxon>Marasmius</taxon>
    </lineage>
</organism>
<reference evidence="1 2" key="1">
    <citation type="submission" date="2024-02" db="EMBL/GenBank/DDBJ databases">
        <title>A draft genome for the cacao thread blight pathogen Marasmius crinis-equi.</title>
        <authorList>
            <person name="Cohen S.P."/>
            <person name="Baruah I.K."/>
            <person name="Amoako-Attah I."/>
            <person name="Bukari Y."/>
            <person name="Meinhardt L.W."/>
            <person name="Bailey B.A."/>
        </authorList>
    </citation>
    <scope>NUCLEOTIDE SEQUENCE [LARGE SCALE GENOMIC DNA]</scope>
    <source>
        <strain evidence="1 2">GH-76</strain>
    </source>
</reference>
<dbReference type="InterPro" id="IPR032675">
    <property type="entry name" value="LRR_dom_sf"/>
</dbReference>
<protein>
    <recommendedName>
        <fullName evidence="3">F-box domain-containing protein</fullName>
    </recommendedName>
</protein>
<sequence length="603" mass="67593">MALQHVQTGEDGGANRPIRLPCSRELFEALRNNRLPAREQKAETLAHIRNEEALVRILDIVASTKSLREDQQALLEQQISCRRSWLAPIRQLPVEILDEIFQYVCLDDTQAALWIRDVDEEERIHCPTLTLGWICHYWRSVVHSSPRLWASFSLDDVSRITANVRSAVEFYLARSNRVPLRKLRLVDSKAYGLSGDSDPEEVLEYLGQDGLDVLKLLMQEMGRSCILAIDVHPVVLNTIAASSSLSFPYLSGLSDMTYGYPLTSPWLWKAVREAPRLNSIHFASLTDTYMDLDLLPLETLNSLVLEEVSGEMLLKVLSAFKRLKTLLAPWVIDRVPNAPLRSPVVVPYLRYLYITTALPLDSISPLFGTVTIQSLEALELKSVYEPRGRSGALQGGDQPTCTDAWVESLGAMLDRSGRNLVTLKLSVSDSRSITVSTLPLVLRQCPKLRILEFRLLGKDLYNQIAPTYTIELLSRINIPAVTSSTYRPLVPRLTSLSIQEPLYCLLTGANAVRTICNMVKSRSRSVLAGLGLSDTINSLELVNIEFPDNCADKVKYRWPGLERLKGMLGSMDAEGMECVVQRLGDDSAKRLPARRSSQVDSQY</sequence>
<accession>A0ABR3EU10</accession>
<proteinExistence type="predicted"/>
<evidence type="ECO:0008006" key="3">
    <source>
        <dbReference type="Google" id="ProtNLM"/>
    </source>
</evidence>
<dbReference type="EMBL" id="JBAHYK010001913">
    <property type="protein sequence ID" value="KAL0566387.1"/>
    <property type="molecule type" value="Genomic_DNA"/>
</dbReference>
<name>A0ABR3EU10_9AGAR</name>
<evidence type="ECO:0000313" key="2">
    <source>
        <dbReference type="Proteomes" id="UP001465976"/>
    </source>
</evidence>
<comment type="caution">
    <text evidence="1">The sequence shown here is derived from an EMBL/GenBank/DDBJ whole genome shotgun (WGS) entry which is preliminary data.</text>
</comment>